<feature type="non-terminal residue" evidence="1">
    <location>
        <position position="63"/>
    </location>
</feature>
<proteinExistence type="predicted"/>
<dbReference type="Proteomes" id="UP000054359">
    <property type="component" value="Unassembled WGS sequence"/>
</dbReference>
<organism evidence="1 2">
    <name type="scientific">Stegodyphus mimosarum</name>
    <name type="common">African social velvet spider</name>
    <dbReference type="NCBI Taxonomy" id="407821"/>
    <lineage>
        <taxon>Eukaryota</taxon>
        <taxon>Metazoa</taxon>
        <taxon>Ecdysozoa</taxon>
        <taxon>Arthropoda</taxon>
        <taxon>Chelicerata</taxon>
        <taxon>Arachnida</taxon>
        <taxon>Araneae</taxon>
        <taxon>Araneomorphae</taxon>
        <taxon>Entelegynae</taxon>
        <taxon>Eresoidea</taxon>
        <taxon>Eresidae</taxon>
        <taxon>Stegodyphus</taxon>
    </lineage>
</organism>
<dbReference type="AlphaFoldDB" id="A0A087TSX2"/>
<gene>
    <name evidence="1" type="ORF">X975_07904</name>
</gene>
<accession>A0A087TSX2</accession>
<evidence type="ECO:0000313" key="2">
    <source>
        <dbReference type="Proteomes" id="UP000054359"/>
    </source>
</evidence>
<sequence>MLARTTTLKASFISHNEMSSFFTPVCSSTFYIEFHFRSHDRLMCRRWVHLSLISAHQNCRKFS</sequence>
<keyword evidence="2" id="KW-1185">Reference proteome</keyword>
<reference evidence="1 2" key="1">
    <citation type="submission" date="2013-11" db="EMBL/GenBank/DDBJ databases">
        <title>Genome sequencing of Stegodyphus mimosarum.</title>
        <authorList>
            <person name="Bechsgaard J."/>
        </authorList>
    </citation>
    <scope>NUCLEOTIDE SEQUENCE [LARGE SCALE GENOMIC DNA]</scope>
</reference>
<evidence type="ECO:0000313" key="1">
    <source>
        <dbReference type="EMBL" id="KFM68211.1"/>
    </source>
</evidence>
<dbReference type="EMBL" id="KK116599">
    <property type="protein sequence ID" value="KFM68211.1"/>
    <property type="molecule type" value="Genomic_DNA"/>
</dbReference>
<protein>
    <submittedName>
        <fullName evidence="1">Uncharacterized protein</fullName>
    </submittedName>
</protein>
<name>A0A087TSX2_STEMI</name>